<accession>A0A9P5RPY0</accession>
<name>A0A9P5RPY0_9FUNG</name>
<organism evidence="2 3">
    <name type="scientific">Linnemannia schmuckeri</name>
    <dbReference type="NCBI Taxonomy" id="64567"/>
    <lineage>
        <taxon>Eukaryota</taxon>
        <taxon>Fungi</taxon>
        <taxon>Fungi incertae sedis</taxon>
        <taxon>Mucoromycota</taxon>
        <taxon>Mortierellomycotina</taxon>
        <taxon>Mortierellomycetes</taxon>
        <taxon>Mortierellales</taxon>
        <taxon>Mortierellaceae</taxon>
        <taxon>Linnemannia</taxon>
    </lineage>
</organism>
<feature type="compositionally biased region" description="Basic and acidic residues" evidence="1">
    <location>
        <begin position="317"/>
        <end position="326"/>
    </location>
</feature>
<feature type="compositionally biased region" description="Basic and acidic residues" evidence="1">
    <location>
        <begin position="432"/>
        <end position="442"/>
    </location>
</feature>
<reference evidence="2" key="1">
    <citation type="journal article" date="2020" name="Fungal Divers.">
        <title>Resolving the Mortierellaceae phylogeny through synthesis of multi-gene phylogenetics and phylogenomics.</title>
        <authorList>
            <person name="Vandepol N."/>
            <person name="Liber J."/>
            <person name="Desiro A."/>
            <person name="Na H."/>
            <person name="Kennedy M."/>
            <person name="Barry K."/>
            <person name="Grigoriev I.V."/>
            <person name="Miller A.N."/>
            <person name="O'Donnell K."/>
            <person name="Stajich J.E."/>
            <person name="Bonito G."/>
        </authorList>
    </citation>
    <scope>NUCLEOTIDE SEQUENCE</scope>
    <source>
        <strain evidence="2">NRRL 6426</strain>
    </source>
</reference>
<feature type="region of interest" description="Disordered" evidence="1">
    <location>
        <begin position="421"/>
        <end position="450"/>
    </location>
</feature>
<feature type="compositionally biased region" description="Polar residues" evidence="1">
    <location>
        <begin position="161"/>
        <end position="172"/>
    </location>
</feature>
<feature type="compositionally biased region" description="Basic residues" evidence="1">
    <location>
        <begin position="178"/>
        <end position="193"/>
    </location>
</feature>
<dbReference type="Proteomes" id="UP000748756">
    <property type="component" value="Unassembled WGS sequence"/>
</dbReference>
<dbReference type="EMBL" id="JAAAUQ010001312">
    <property type="protein sequence ID" value="KAF9140342.1"/>
    <property type="molecule type" value="Genomic_DNA"/>
</dbReference>
<evidence type="ECO:0000256" key="1">
    <source>
        <dbReference type="SAM" id="MobiDB-lite"/>
    </source>
</evidence>
<evidence type="ECO:0000313" key="3">
    <source>
        <dbReference type="Proteomes" id="UP000748756"/>
    </source>
</evidence>
<feature type="compositionally biased region" description="Low complexity" evidence="1">
    <location>
        <begin position="102"/>
        <end position="115"/>
    </location>
</feature>
<feature type="region of interest" description="Disordered" evidence="1">
    <location>
        <begin position="102"/>
        <end position="133"/>
    </location>
</feature>
<feature type="region of interest" description="Disordered" evidence="1">
    <location>
        <begin position="150"/>
        <end position="221"/>
    </location>
</feature>
<feature type="compositionally biased region" description="Basic and acidic residues" evidence="1">
    <location>
        <begin position="339"/>
        <end position="352"/>
    </location>
</feature>
<comment type="caution">
    <text evidence="2">The sequence shown here is derived from an EMBL/GenBank/DDBJ whole genome shotgun (WGS) entry which is preliminary data.</text>
</comment>
<proteinExistence type="predicted"/>
<feature type="region of interest" description="Disordered" evidence="1">
    <location>
        <begin position="269"/>
        <end position="355"/>
    </location>
</feature>
<feature type="compositionally biased region" description="Polar residues" evidence="1">
    <location>
        <begin position="269"/>
        <end position="285"/>
    </location>
</feature>
<dbReference type="OrthoDB" id="10605010at2759"/>
<sequence>MGSRACSTEPMPSTKPTRTGVYGDKYKGDEEEASTISWGGGSYDTSKNFSGHGHSGRLDAGDNQFRDGPCNGNSGEAHAGGGISSRNGGLVLPGATGTFSISKTTTSSGTSATTGYPQHFNHGQKSHNQHQLHQPVNHNQLPHRQLHNYTHSQHHQYYSRHPQQANSHQHQPLSVHRQYPRPHDHQHGHRQQHHSSQQQTRQGYQQQLHRPHATNHQQGFLLNPTNKRFQPYIHPRHNSYMRQQQHHLHPNHSHYKHHQPIQHYHNQQLDMPRNSTHGRSQQLHYHSTHHNQQQHLRHSHHQQHQQPIHHNHSQQHHVHESRHTDECGPLGGSPIETPSPEHYHQVHQRHNDNPFNNDKYHFHFLRNQKTYNHFVHQLQLVHDAQQQYQQQYQPLSTEQLMEKHTNAQYTAIIGQFIHNPKQKGAQRLQQKRHLDNDNDLGRANKRHHHE</sequence>
<evidence type="ECO:0000313" key="2">
    <source>
        <dbReference type="EMBL" id="KAF9140342.1"/>
    </source>
</evidence>
<feature type="region of interest" description="Disordered" evidence="1">
    <location>
        <begin position="242"/>
        <end position="261"/>
    </location>
</feature>
<feature type="compositionally biased region" description="Basic residues" evidence="1">
    <location>
        <begin position="295"/>
        <end position="316"/>
    </location>
</feature>
<feature type="compositionally biased region" description="Low complexity" evidence="1">
    <location>
        <begin position="194"/>
        <end position="207"/>
    </location>
</feature>
<protein>
    <submittedName>
        <fullName evidence="2">Uncharacterized protein</fullName>
    </submittedName>
</protein>
<feature type="compositionally biased region" description="Basic residues" evidence="1">
    <location>
        <begin position="242"/>
        <end position="260"/>
    </location>
</feature>
<dbReference type="AlphaFoldDB" id="A0A9P5RPY0"/>
<feature type="region of interest" description="Disordered" evidence="1">
    <location>
        <begin position="1"/>
        <end position="89"/>
    </location>
</feature>
<keyword evidence="3" id="KW-1185">Reference proteome</keyword>
<gene>
    <name evidence="2" type="ORF">BG015_001699</name>
</gene>